<feature type="region of interest" description="Disordered" evidence="1">
    <location>
        <begin position="279"/>
        <end position="312"/>
    </location>
</feature>
<dbReference type="InterPro" id="IPR014722">
    <property type="entry name" value="Rib_uL2_dom2"/>
</dbReference>
<evidence type="ECO:0000313" key="2">
    <source>
        <dbReference type="EMBL" id="MBB6146004.1"/>
    </source>
</evidence>
<reference evidence="2 3" key="1">
    <citation type="submission" date="2020-08" db="EMBL/GenBank/DDBJ databases">
        <title>Genomic Encyclopedia of Type Strains, Phase IV (KMG-IV): sequencing the most valuable type-strain genomes for metagenomic binning, comparative biology and taxonomic classification.</title>
        <authorList>
            <person name="Goeker M."/>
        </authorList>
    </citation>
    <scope>NUCLEOTIDE SEQUENCE [LARGE SCALE GENOMIC DNA]</scope>
    <source>
        <strain evidence="2 3">DSM 103733</strain>
    </source>
</reference>
<dbReference type="RefSeq" id="WP_050060999.1">
    <property type="nucleotide sequence ID" value="NZ_JACHEK010000008.1"/>
</dbReference>
<dbReference type="Gene3D" id="2.30.30.30">
    <property type="match status" value="1"/>
</dbReference>
<dbReference type="EMBL" id="JACHEK010000008">
    <property type="protein sequence ID" value="MBB6146004.1"/>
    <property type="molecule type" value="Genomic_DNA"/>
</dbReference>
<evidence type="ECO:0008006" key="4">
    <source>
        <dbReference type="Google" id="ProtNLM"/>
    </source>
</evidence>
<gene>
    <name evidence="2" type="ORF">HNQ77_003974</name>
</gene>
<comment type="caution">
    <text evidence="2">The sequence shown here is derived from an EMBL/GenBank/DDBJ whole genome shotgun (WGS) entry which is preliminary data.</text>
</comment>
<evidence type="ECO:0000256" key="1">
    <source>
        <dbReference type="SAM" id="MobiDB-lite"/>
    </source>
</evidence>
<proteinExistence type="predicted"/>
<dbReference type="OrthoDB" id="110723at2"/>
<dbReference type="AlphaFoldDB" id="A0A841K6W0"/>
<evidence type="ECO:0000313" key="3">
    <source>
        <dbReference type="Proteomes" id="UP000538666"/>
    </source>
</evidence>
<keyword evidence="3" id="KW-1185">Reference proteome</keyword>
<accession>A0A841K6W0</accession>
<name>A0A841K6W0_9BACT</name>
<organism evidence="2 3">
    <name type="scientific">Silvibacterium bohemicum</name>
    <dbReference type="NCBI Taxonomy" id="1577686"/>
    <lineage>
        <taxon>Bacteria</taxon>
        <taxon>Pseudomonadati</taxon>
        <taxon>Acidobacteriota</taxon>
        <taxon>Terriglobia</taxon>
        <taxon>Terriglobales</taxon>
        <taxon>Acidobacteriaceae</taxon>
        <taxon>Silvibacterium</taxon>
    </lineage>
</organism>
<protein>
    <recommendedName>
        <fullName evidence="4">DUF5666 domain-containing protein</fullName>
    </recommendedName>
</protein>
<sequence length="387" mass="39679">MGRRSIAFSLMMFGGFGSILVHPTAAQLPAAQQTSANRLVGAITAIDGKSLTIKPDTGSPTTVILSETAHVLRTAPGAKTLAGATPIAITDLVIGDRVLVAIHPAADGSAPTATTVIAMKQTDIAQQQQADQADWQRRGVGGLVKSVDTAAGTVTVAAGAKTWIIHTTPKTVVRRYDPESIKFSDAKPSTLDQIHTGDQIRARGEHNADNSEVAADEVIAGSFRNISGTVVSVDASANSVTVTDLATKKPVVIRVSADSQLHKLPPMMAQALAARFKNGGATHTESTAQAPAANPPSENGQRPGGGQRNGDLSQFLQRTPALQLSDLHKGDAVMIVATQGTPDAATAVTLLAGVEPILTASPSASRDMFSASWNLGGGGAGAGEGTQ</sequence>
<dbReference type="Proteomes" id="UP000538666">
    <property type="component" value="Unassembled WGS sequence"/>
</dbReference>